<feature type="active site" evidence="7">
    <location>
        <position position="410"/>
    </location>
</feature>
<evidence type="ECO:0000259" key="8">
    <source>
        <dbReference type="PROSITE" id="PS50926"/>
    </source>
</evidence>
<evidence type="ECO:0000256" key="4">
    <source>
        <dbReference type="ARBA" id="ARBA00022691"/>
    </source>
</evidence>
<comment type="similarity">
    <text evidence="6">Belongs to the class I-like SAM-binding methyltransferase superfamily. RNA M5U methyltransferase family.</text>
</comment>
<dbReference type="SUPFAM" id="SSF50249">
    <property type="entry name" value="Nucleic acid-binding proteins"/>
    <property type="match status" value="1"/>
</dbReference>
<dbReference type="InterPro" id="IPR010280">
    <property type="entry name" value="U5_MeTrfase_fam"/>
</dbReference>
<proteinExistence type="inferred from homology"/>
<dbReference type="EC" id="2.1.1.35" evidence="9"/>
<feature type="binding site" evidence="6">
    <location>
        <position position="383"/>
    </location>
    <ligand>
        <name>S-adenosyl-L-methionine</name>
        <dbReference type="ChEBI" id="CHEBI:59789"/>
    </ligand>
</feature>
<dbReference type="PROSITE" id="PS50926">
    <property type="entry name" value="TRAM"/>
    <property type="match status" value="1"/>
</dbReference>
<dbReference type="Proteomes" id="UP000583699">
    <property type="component" value="Unassembled WGS sequence"/>
</dbReference>
<name>A0A7W8JF62_9BACL</name>
<dbReference type="CDD" id="cd02440">
    <property type="entry name" value="AdoMet_MTases"/>
    <property type="match status" value="1"/>
</dbReference>
<dbReference type="RefSeq" id="WP_183242770.1">
    <property type="nucleotide sequence ID" value="NZ_JACHEQ010000007.1"/>
</dbReference>
<dbReference type="PROSITE" id="PS51687">
    <property type="entry name" value="SAM_MT_RNA_M5U"/>
    <property type="match status" value="1"/>
</dbReference>
<protein>
    <submittedName>
        <fullName evidence="9">tRNA (Uracil-5-)-methyltransferase/23S rRNA (Uracil1939-C5)-methyltransferase</fullName>
        <ecNumber evidence="9">2.1.1.190</ecNumber>
        <ecNumber evidence="9">2.1.1.35</ecNumber>
    </submittedName>
</protein>
<dbReference type="GO" id="GO:0030697">
    <property type="term" value="F:tRNA (uracil(54)-C5)-methyltransferase activity, S-adenosyl methionine-dependent"/>
    <property type="evidence" value="ECO:0007669"/>
    <property type="project" value="UniProtKB-EC"/>
</dbReference>
<dbReference type="PANTHER" id="PTHR11061">
    <property type="entry name" value="RNA M5U METHYLTRANSFERASE"/>
    <property type="match status" value="1"/>
</dbReference>
<evidence type="ECO:0000256" key="6">
    <source>
        <dbReference type="PROSITE-ProRule" id="PRU01024"/>
    </source>
</evidence>
<evidence type="ECO:0000256" key="3">
    <source>
        <dbReference type="ARBA" id="ARBA00022679"/>
    </source>
</evidence>
<dbReference type="Gene3D" id="3.40.50.150">
    <property type="entry name" value="Vaccinia Virus protein VP39"/>
    <property type="match status" value="1"/>
</dbReference>
<evidence type="ECO:0000256" key="5">
    <source>
        <dbReference type="ARBA" id="ARBA00023014"/>
    </source>
</evidence>
<evidence type="ECO:0000256" key="2">
    <source>
        <dbReference type="ARBA" id="ARBA00022603"/>
    </source>
</evidence>
<feature type="active site" description="Nucleophile" evidence="6">
    <location>
        <position position="410"/>
    </location>
</feature>
<feature type="domain" description="TRAM" evidence="8">
    <location>
        <begin position="1"/>
        <end position="59"/>
    </location>
</feature>
<dbReference type="GO" id="GO:0051539">
    <property type="term" value="F:4 iron, 4 sulfur cluster binding"/>
    <property type="evidence" value="ECO:0007669"/>
    <property type="project" value="UniProtKB-KW"/>
</dbReference>
<feature type="binding site" evidence="6">
    <location>
        <position position="335"/>
    </location>
    <ligand>
        <name>S-adenosyl-L-methionine</name>
        <dbReference type="ChEBI" id="CHEBI:59789"/>
    </ligand>
</feature>
<sequence length="452" mass="51036">MLQQGQQFPLTIKRLGINGEGVGYFKKQVVFVPGALPGEEVVVQAMNVYPTYAEGKIVRIRKRSPHRVKPLCPVYDKCGGCQLQHLDYNAQLEAKRDIVIQALERHSRFNVEELHIRPTIGMDDPWHYRNKSQFQVGVKKGRVIAGLYSMNSHELIDIDRCFIQHDATNRVTTVVKTILQDLRIPIYHERKKTGVVRTIVARVGFFTGDVQLVIVTATKELPRKELFVAEVKRRLPEVKSIAQNINGQKTSLIFGDETIVLAGEPYIQEVLGDLSFELSARAFFQLNPIQTIKLYDEVKKAAALTKNERVVDAYCGVGTIGLWLAREAKEVRGMDTIPEAIDDARQNAERHGLTNVTYAVGKAEVLLPKWVKEGWKPDVIVVDPPRTGCDNALLKTILQVKPKTVVYVSCNPSSLARDIDTLAKQYRVEYIQPFDHFPHTAHVESVAKLVRK</sequence>
<dbReference type="PROSITE" id="PS01230">
    <property type="entry name" value="TRMA_1"/>
    <property type="match status" value="1"/>
</dbReference>
<evidence type="ECO:0000256" key="1">
    <source>
        <dbReference type="ARBA" id="ARBA00022485"/>
    </source>
</evidence>
<comment type="caution">
    <text evidence="9">The sequence shown here is derived from an EMBL/GenBank/DDBJ whole genome shotgun (WGS) entry which is preliminary data.</text>
</comment>
<dbReference type="AlphaFoldDB" id="A0A7W8JF62"/>
<dbReference type="Pfam" id="PF01938">
    <property type="entry name" value="TRAM"/>
    <property type="match status" value="1"/>
</dbReference>
<keyword evidence="1" id="KW-0004">4Fe-4S</keyword>
<dbReference type="GO" id="GO:0070475">
    <property type="term" value="P:rRNA base methylation"/>
    <property type="evidence" value="ECO:0007669"/>
    <property type="project" value="TreeGrafter"/>
</dbReference>
<keyword evidence="10" id="KW-1185">Reference proteome</keyword>
<feature type="binding site" evidence="6">
    <location>
        <position position="314"/>
    </location>
    <ligand>
        <name>S-adenosyl-L-methionine</name>
        <dbReference type="ChEBI" id="CHEBI:59789"/>
    </ligand>
</feature>
<evidence type="ECO:0000313" key="9">
    <source>
        <dbReference type="EMBL" id="MBB5355615.1"/>
    </source>
</evidence>
<keyword evidence="2 6" id="KW-0489">Methyltransferase</keyword>
<accession>A0A7W8JF62</accession>
<dbReference type="InterPro" id="IPR012340">
    <property type="entry name" value="NA-bd_OB-fold"/>
</dbReference>
<dbReference type="Gene3D" id="2.40.50.1070">
    <property type="match status" value="1"/>
</dbReference>
<dbReference type="InterPro" id="IPR030391">
    <property type="entry name" value="MeTrfase_TrmA_CS"/>
</dbReference>
<dbReference type="PROSITE" id="PS01231">
    <property type="entry name" value="TRMA_2"/>
    <property type="match status" value="1"/>
</dbReference>
<keyword evidence="3 6" id="KW-0808">Transferase</keyword>
<feature type="binding site" evidence="6">
    <location>
        <position position="285"/>
    </location>
    <ligand>
        <name>S-adenosyl-L-methionine</name>
        <dbReference type="ChEBI" id="CHEBI:59789"/>
    </ligand>
</feature>
<dbReference type="FunFam" id="2.40.50.1070:FF:000003">
    <property type="entry name" value="23S rRNA (Uracil-5-)-methyltransferase RumA"/>
    <property type="match status" value="1"/>
</dbReference>
<dbReference type="PANTHER" id="PTHR11061:SF45">
    <property type="match status" value="1"/>
</dbReference>
<evidence type="ECO:0000313" key="10">
    <source>
        <dbReference type="Proteomes" id="UP000583699"/>
    </source>
</evidence>
<dbReference type="InterPro" id="IPR029063">
    <property type="entry name" value="SAM-dependent_MTases_sf"/>
</dbReference>
<dbReference type="GO" id="GO:0070041">
    <property type="term" value="F:rRNA (uridine-C5-)-methyltransferase activity"/>
    <property type="evidence" value="ECO:0007669"/>
    <property type="project" value="TreeGrafter"/>
</dbReference>
<dbReference type="InterPro" id="IPR030390">
    <property type="entry name" value="MeTrfase_TrmA_AS"/>
</dbReference>
<reference evidence="9 10" key="1">
    <citation type="submission" date="2020-08" db="EMBL/GenBank/DDBJ databases">
        <title>Genomic Encyclopedia of Type Strains, Phase IV (KMG-IV): sequencing the most valuable type-strain genomes for metagenomic binning, comparative biology and taxonomic classification.</title>
        <authorList>
            <person name="Goeker M."/>
        </authorList>
    </citation>
    <scope>NUCLEOTIDE SEQUENCE [LARGE SCALE GENOMIC DNA]</scope>
    <source>
        <strain evidence="9 10">DSM 19169</strain>
    </source>
</reference>
<keyword evidence="5" id="KW-0411">Iron-sulfur</keyword>
<dbReference type="SUPFAM" id="SSF53335">
    <property type="entry name" value="S-adenosyl-L-methionine-dependent methyltransferases"/>
    <property type="match status" value="1"/>
</dbReference>
<gene>
    <name evidence="9" type="ORF">HNR43_001590</name>
</gene>
<dbReference type="NCBIfam" id="TIGR00479">
    <property type="entry name" value="rumA"/>
    <property type="match status" value="1"/>
</dbReference>
<dbReference type="FunFam" id="3.40.50.150:FF:000009">
    <property type="entry name" value="23S rRNA (Uracil(1939)-C(5))-methyltransferase RlmD"/>
    <property type="match status" value="1"/>
</dbReference>
<dbReference type="Pfam" id="PF05958">
    <property type="entry name" value="tRNA_U5-meth_tr"/>
    <property type="match status" value="1"/>
</dbReference>
<keyword evidence="1" id="KW-0408">Iron</keyword>
<dbReference type="InterPro" id="IPR002792">
    <property type="entry name" value="TRAM_dom"/>
</dbReference>
<keyword evidence="4 6" id="KW-0949">S-adenosyl-L-methionine</keyword>
<dbReference type="EMBL" id="JACHEQ010000007">
    <property type="protein sequence ID" value="MBB5355615.1"/>
    <property type="molecule type" value="Genomic_DNA"/>
</dbReference>
<organism evidence="9 10">
    <name type="scientific">Anoxybacillus mongoliensis</name>
    <dbReference type="NCBI Taxonomy" id="452565"/>
    <lineage>
        <taxon>Bacteria</taxon>
        <taxon>Bacillati</taxon>
        <taxon>Bacillota</taxon>
        <taxon>Bacilli</taxon>
        <taxon>Bacillales</taxon>
        <taxon>Anoxybacillaceae</taxon>
        <taxon>Anoxybacillus</taxon>
    </lineage>
</organism>
<dbReference type="EC" id="2.1.1.190" evidence="9"/>
<keyword evidence="1" id="KW-0479">Metal-binding</keyword>
<evidence type="ECO:0000256" key="7">
    <source>
        <dbReference type="PROSITE-ProRule" id="PRU10015"/>
    </source>
</evidence>
<dbReference type="FunFam" id="2.40.50.140:FF:000097">
    <property type="entry name" value="23S rRNA (uracil(1939)-C(5))-methyltransferase RlmD"/>
    <property type="match status" value="1"/>
</dbReference>
<dbReference type="Gene3D" id="2.40.50.140">
    <property type="entry name" value="Nucleic acid-binding proteins"/>
    <property type="match status" value="1"/>
</dbReference>